<organism evidence="2 3">
    <name type="scientific">Blattamonas nauphoetae</name>
    <dbReference type="NCBI Taxonomy" id="2049346"/>
    <lineage>
        <taxon>Eukaryota</taxon>
        <taxon>Metamonada</taxon>
        <taxon>Preaxostyla</taxon>
        <taxon>Oxymonadida</taxon>
        <taxon>Blattamonas</taxon>
    </lineage>
</organism>
<name>A0ABQ9YLT3_9EUKA</name>
<evidence type="ECO:0008006" key="4">
    <source>
        <dbReference type="Google" id="ProtNLM"/>
    </source>
</evidence>
<evidence type="ECO:0000256" key="1">
    <source>
        <dbReference type="SAM" id="Phobius"/>
    </source>
</evidence>
<comment type="caution">
    <text evidence="2">The sequence shown here is derived from an EMBL/GenBank/DDBJ whole genome shotgun (WGS) entry which is preliminary data.</text>
</comment>
<proteinExistence type="predicted"/>
<accession>A0ABQ9YLT3</accession>
<keyword evidence="1" id="KW-0812">Transmembrane</keyword>
<evidence type="ECO:0000313" key="3">
    <source>
        <dbReference type="Proteomes" id="UP001281761"/>
    </source>
</evidence>
<sequence>MLRIRNQSVQIVHLEDFWPSKQVGSHVFISGRTAYVSPSTSPLTPFSHNHPLCGSAIIPCQTLDYAITQRLHTPISFLNRTLIRRVWLMDEMPTENSVKLTSSGDLSIPTTLSGSGQDTVLSMHCTPAVHLNGTLESGKLVFTTITLQMMTIQKSGQYLENANSDAYILVEDGDIQFSFLHVTAEQTATVTNSAFQIRHGTIQLDRSEFSKIEIRGVPLIHYLGTHVSAITETDFSNIRTDSEIIHDTQPAFDNTTTSTSINISSFKNISVTVWPPQPIIYFDAHKVDMFQTTVFNVTSEKHPIARNDPSTPPSGHPICNWVTATLKCTNSATTISSCAFKHCHFGAISVVNGNLRLRGCSFEHNNDPSFPIFSSSQNNIHCTDASLDVDTDIISDLYQAHWIDSDECEIHGDTPVYYTPLYIPTLTQITIGSKNNQNALDVIPIIFSGRNLFPCGIVAEIFQQQIGLGESLPQLLLIDTFVNESTAIINLYSQLVSAKGEWMIRLRFGEDFLNHTAAFKVCGNPITPRQMSRLTIFSIVFGASFTILAVIGSLIGNILLHRKRQRHKPVAFHPNDTLPSPPPAPSPSIKAMTEGAEETVALLARHRVEEVYGTLQDVSPIIREHNEVGRNE</sequence>
<reference evidence="2 3" key="1">
    <citation type="journal article" date="2022" name="bioRxiv">
        <title>Genomics of Preaxostyla Flagellates Illuminates Evolutionary Transitions and the Path Towards Mitochondrial Loss.</title>
        <authorList>
            <person name="Novak L.V.F."/>
            <person name="Treitli S.C."/>
            <person name="Pyrih J."/>
            <person name="Halakuc P."/>
            <person name="Pipaliya S.V."/>
            <person name="Vacek V."/>
            <person name="Brzon O."/>
            <person name="Soukal P."/>
            <person name="Eme L."/>
            <person name="Dacks J.B."/>
            <person name="Karnkowska A."/>
            <person name="Elias M."/>
            <person name="Hampl V."/>
        </authorList>
    </citation>
    <scope>NUCLEOTIDE SEQUENCE [LARGE SCALE GENOMIC DNA]</scope>
    <source>
        <strain evidence="2">NAU3</strain>
        <tissue evidence="2">Gut</tissue>
    </source>
</reference>
<keyword evidence="1" id="KW-1133">Transmembrane helix</keyword>
<keyword evidence="1" id="KW-0472">Membrane</keyword>
<evidence type="ECO:0000313" key="2">
    <source>
        <dbReference type="EMBL" id="KAK2964720.1"/>
    </source>
</evidence>
<protein>
    <recommendedName>
        <fullName evidence="4">Transmembrane protein</fullName>
    </recommendedName>
</protein>
<keyword evidence="3" id="KW-1185">Reference proteome</keyword>
<feature type="transmembrane region" description="Helical" evidence="1">
    <location>
        <begin position="534"/>
        <end position="560"/>
    </location>
</feature>
<gene>
    <name evidence="2" type="ORF">BLNAU_20</name>
</gene>
<dbReference type="EMBL" id="JARBJD010000001">
    <property type="protein sequence ID" value="KAK2964720.1"/>
    <property type="molecule type" value="Genomic_DNA"/>
</dbReference>
<dbReference type="Proteomes" id="UP001281761">
    <property type="component" value="Unassembled WGS sequence"/>
</dbReference>